<reference evidence="5 7" key="1">
    <citation type="submission" date="2008-03" db="EMBL/GenBank/DDBJ databases">
        <title>Annotation of Ixodes scapularis.</title>
        <authorList>
            <consortium name="Ixodes scapularis Genome Project Consortium"/>
            <person name="Caler E."/>
            <person name="Hannick L.I."/>
            <person name="Bidwell S."/>
            <person name="Joardar V."/>
            <person name="Thiagarajan M."/>
            <person name="Amedeo P."/>
            <person name="Galinsky K.J."/>
            <person name="Schobel S."/>
            <person name="Inman J."/>
            <person name="Hostetler J."/>
            <person name="Miller J."/>
            <person name="Hammond M."/>
            <person name="Megy K."/>
            <person name="Lawson D."/>
            <person name="Kodira C."/>
            <person name="Sutton G."/>
            <person name="Meyer J."/>
            <person name="Hill C.A."/>
            <person name="Birren B."/>
            <person name="Nene V."/>
            <person name="Collins F."/>
            <person name="Alarcon-Chaidez F."/>
            <person name="Wikel S."/>
            <person name="Strausberg R."/>
        </authorList>
    </citation>
    <scope>NUCLEOTIDE SEQUENCE [LARGE SCALE GENOMIC DNA]</scope>
    <source>
        <strain evidence="7">Wikel</strain>
        <strain evidence="5">Wikel colony</strain>
    </source>
</reference>
<dbReference type="InterPro" id="IPR011989">
    <property type="entry name" value="ARM-like"/>
</dbReference>
<dbReference type="EMBL" id="ABJB010619987">
    <property type="status" value="NOT_ANNOTATED_CDS"/>
    <property type="molecule type" value="Genomic_DNA"/>
</dbReference>
<evidence type="ECO:0000256" key="2">
    <source>
        <dbReference type="ARBA" id="ARBA00022448"/>
    </source>
</evidence>
<dbReference type="InterPro" id="IPR016024">
    <property type="entry name" value="ARM-type_fold"/>
</dbReference>
<evidence type="ECO:0000313" key="6">
    <source>
        <dbReference type="EnsemblMetazoa" id="ISCW009625-PA"/>
    </source>
</evidence>
<dbReference type="GO" id="GO:0015031">
    <property type="term" value="P:protein transport"/>
    <property type="evidence" value="ECO:0007669"/>
    <property type="project" value="UniProtKB-KW"/>
</dbReference>
<feature type="signal peptide" evidence="4">
    <location>
        <begin position="1"/>
        <end position="16"/>
    </location>
</feature>
<keyword evidence="4" id="KW-0732">Signal</keyword>
<organism>
    <name type="scientific">Ixodes scapularis</name>
    <name type="common">Black-legged tick</name>
    <name type="synonym">Deer tick</name>
    <dbReference type="NCBI Taxonomy" id="6945"/>
    <lineage>
        <taxon>Eukaryota</taxon>
        <taxon>Metazoa</taxon>
        <taxon>Ecdysozoa</taxon>
        <taxon>Arthropoda</taxon>
        <taxon>Chelicerata</taxon>
        <taxon>Arachnida</taxon>
        <taxon>Acari</taxon>
        <taxon>Parasitiformes</taxon>
        <taxon>Ixodida</taxon>
        <taxon>Ixodoidea</taxon>
        <taxon>Ixodidae</taxon>
        <taxon>Ixodinae</taxon>
        <taxon>Ixodes</taxon>
    </lineage>
</organism>
<evidence type="ECO:0000256" key="3">
    <source>
        <dbReference type="ARBA" id="ARBA00022927"/>
    </source>
</evidence>
<dbReference type="STRING" id="6945.B7Q0Q7"/>
<reference evidence="6" key="2">
    <citation type="submission" date="2020-05" db="UniProtKB">
        <authorList>
            <consortium name="EnsemblMetazoa"/>
        </authorList>
    </citation>
    <scope>IDENTIFICATION</scope>
    <source>
        <strain evidence="6">wikel</strain>
    </source>
</reference>
<accession>B7Q0Q7</accession>
<evidence type="ECO:0000256" key="1">
    <source>
        <dbReference type="ARBA" id="ARBA00010394"/>
    </source>
</evidence>
<dbReference type="FunFam" id="1.25.10.10:FF:001597">
    <property type="entry name" value="Karyopherin (Importin) alpha, putative"/>
    <property type="match status" value="1"/>
</dbReference>
<keyword evidence="3" id="KW-0653">Protein transport</keyword>
<sequence>MNTYALVCVFQRPALLAVVAISAGRDDQAEVLLECDTLTHFPTLLTHLDEGIREVSGNCTIRNSLALLLLSLSLRACLQGEFKTRKAAAQAIENLSTRGARSQVLYLVEQGAVAPLCDLLTVGENPKLNQTVLESLNSILEIAGTQLSSIASSIEECGGSLH</sequence>
<proteinExistence type="inferred from homology"/>
<dbReference type="SUPFAM" id="SSF48371">
    <property type="entry name" value="ARM repeat"/>
    <property type="match status" value="1"/>
</dbReference>
<dbReference type="VEuPathDB" id="VectorBase:ISCW009625"/>
<dbReference type="AlphaFoldDB" id="B7Q0Q7"/>
<dbReference type="EMBL" id="ABJB010809811">
    <property type="status" value="NOT_ANNOTATED_CDS"/>
    <property type="molecule type" value="Genomic_DNA"/>
</dbReference>
<dbReference type="InParanoid" id="B7Q0Q7"/>
<dbReference type="Proteomes" id="UP000001555">
    <property type="component" value="Unassembled WGS sequence"/>
</dbReference>
<feature type="chain" id="PRO_5010826561" evidence="4">
    <location>
        <begin position="17"/>
        <end position="162"/>
    </location>
</feature>
<protein>
    <submittedName>
        <fullName evidence="5 6">Karyopherin (Importin) alpha, putative</fullName>
    </submittedName>
</protein>
<gene>
    <name evidence="5" type="ORF">IscW_ISCW009625</name>
</gene>
<comment type="similarity">
    <text evidence="1">Belongs to the importin alpha family.</text>
</comment>
<dbReference type="EMBL" id="DS833578">
    <property type="protein sequence ID" value="EEC12429.1"/>
    <property type="molecule type" value="Genomic_DNA"/>
</dbReference>
<evidence type="ECO:0000256" key="4">
    <source>
        <dbReference type="SAM" id="SignalP"/>
    </source>
</evidence>
<dbReference type="PANTHER" id="PTHR23316">
    <property type="entry name" value="IMPORTIN ALPHA"/>
    <property type="match status" value="1"/>
</dbReference>
<keyword evidence="2" id="KW-0813">Transport</keyword>
<dbReference type="VEuPathDB" id="VectorBase:ISCI009625"/>
<keyword evidence="7" id="KW-1185">Reference proteome</keyword>
<dbReference type="Gene3D" id="1.25.10.10">
    <property type="entry name" value="Leucine-rich Repeat Variant"/>
    <property type="match status" value="1"/>
</dbReference>
<evidence type="ECO:0000313" key="5">
    <source>
        <dbReference type="EMBL" id="EEC12429.1"/>
    </source>
</evidence>
<evidence type="ECO:0000313" key="7">
    <source>
        <dbReference type="Proteomes" id="UP000001555"/>
    </source>
</evidence>
<dbReference type="PaxDb" id="6945-B7Q0Q7"/>
<name>B7Q0Q7_IXOSC</name>
<dbReference type="EnsemblMetazoa" id="ISCW009625-RA">
    <property type="protein sequence ID" value="ISCW009625-PA"/>
    <property type="gene ID" value="ISCW009625"/>
</dbReference>
<dbReference type="HOGENOM" id="CLU_018084_1_2_1"/>